<evidence type="ECO:0000256" key="2">
    <source>
        <dbReference type="SAM" id="SignalP"/>
    </source>
</evidence>
<evidence type="ECO:0000256" key="1">
    <source>
        <dbReference type="ARBA" id="ARBA00022729"/>
    </source>
</evidence>
<dbReference type="InterPro" id="IPR014756">
    <property type="entry name" value="Ig_E-set"/>
</dbReference>
<feature type="chain" id="PRO_5015490402" description="Glyoxal oxidase" evidence="2">
    <location>
        <begin position="21"/>
        <end position="659"/>
    </location>
</feature>
<dbReference type="Pfam" id="PF09118">
    <property type="entry name" value="GO-like_E_set"/>
    <property type="match status" value="1"/>
</dbReference>
<dbReference type="EMBL" id="PJQD01000008">
    <property type="protein sequence ID" value="POY76013.1"/>
    <property type="molecule type" value="Genomic_DNA"/>
</dbReference>
<gene>
    <name evidence="5" type="ORF">BMF94_0736</name>
</gene>
<dbReference type="SUPFAM" id="SSF50965">
    <property type="entry name" value="Galactose oxidase, central domain"/>
    <property type="match status" value="1"/>
</dbReference>
<dbReference type="Proteomes" id="UP000237144">
    <property type="component" value="Unassembled WGS sequence"/>
</dbReference>
<dbReference type="InterPro" id="IPR009880">
    <property type="entry name" value="Glyoxal_oxidase_N"/>
</dbReference>
<dbReference type="PANTHER" id="PTHR32208:SF96">
    <property type="entry name" value="GLYOXAL OXIDASE"/>
    <property type="match status" value="1"/>
</dbReference>
<dbReference type="PANTHER" id="PTHR32208">
    <property type="entry name" value="SECRETED PROTEIN-RELATED"/>
    <property type="match status" value="1"/>
</dbReference>
<evidence type="ECO:0000313" key="5">
    <source>
        <dbReference type="EMBL" id="POY76013.1"/>
    </source>
</evidence>
<dbReference type="InterPro" id="IPR015202">
    <property type="entry name" value="GO-like_E_set"/>
</dbReference>
<keyword evidence="1 2" id="KW-0732">Signal</keyword>
<reference evidence="5 6" key="1">
    <citation type="journal article" date="2018" name="Front. Microbiol.">
        <title>Prospects for Fungal Bioremediation of Acidic Radioactive Waste Sites: Characterization and Genome Sequence of Rhodotorula taiwanensis MD1149.</title>
        <authorList>
            <person name="Tkavc R."/>
            <person name="Matrosova V.Y."/>
            <person name="Grichenko O.E."/>
            <person name="Gostincar C."/>
            <person name="Volpe R.P."/>
            <person name="Klimenkova P."/>
            <person name="Gaidamakova E.K."/>
            <person name="Zhou C.E."/>
            <person name="Stewart B.J."/>
            <person name="Lyman M.G."/>
            <person name="Malfatti S.A."/>
            <person name="Rubinfeld B."/>
            <person name="Courtot M."/>
            <person name="Singh J."/>
            <person name="Dalgard C.L."/>
            <person name="Hamilton T."/>
            <person name="Frey K.G."/>
            <person name="Gunde-Cimerman N."/>
            <person name="Dugan L."/>
            <person name="Daly M.J."/>
        </authorList>
    </citation>
    <scope>NUCLEOTIDE SEQUENCE [LARGE SCALE GENOMIC DNA]</scope>
    <source>
        <strain evidence="5 6">MD1149</strain>
    </source>
</reference>
<proteinExistence type="predicted"/>
<dbReference type="OrthoDB" id="2019572at2759"/>
<dbReference type="Gene3D" id="2.130.10.80">
    <property type="entry name" value="Galactose oxidase/kelch, beta-propeller"/>
    <property type="match status" value="1"/>
</dbReference>
<organism evidence="5 6">
    <name type="scientific">Rhodotorula taiwanensis</name>
    <dbReference type="NCBI Taxonomy" id="741276"/>
    <lineage>
        <taxon>Eukaryota</taxon>
        <taxon>Fungi</taxon>
        <taxon>Dikarya</taxon>
        <taxon>Basidiomycota</taxon>
        <taxon>Pucciniomycotina</taxon>
        <taxon>Microbotryomycetes</taxon>
        <taxon>Sporidiobolales</taxon>
        <taxon>Sporidiobolaceae</taxon>
        <taxon>Rhodotorula</taxon>
    </lineage>
</organism>
<evidence type="ECO:0008006" key="7">
    <source>
        <dbReference type="Google" id="ProtNLM"/>
    </source>
</evidence>
<dbReference type="InterPro" id="IPR013783">
    <property type="entry name" value="Ig-like_fold"/>
</dbReference>
<evidence type="ECO:0000259" key="4">
    <source>
        <dbReference type="Pfam" id="PF09118"/>
    </source>
</evidence>
<dbReference type="Gene3D" id="2.60.40.10">
    <property type="entry name" value="Immunoglobulins"/>
    <property type="match status" value="1"/>
</dbReference>
<dbReference type="STRING" id="741276.A0A2S5BGY8"/>
<dbReference type="CDD" id="cd02851">
    <property type="entry name" value="E_set_GO_C"/>
    <property type="match status" value="1"/>
</dbReference>
<dbReference type="SUPFAM" id="SSF81296">
    <property type="entry name" value="E set domains"/>
    <property type="match status" value="1"/>
</dbReference>
<feature type="domain" description="Galactose oxidase-like Early set" evidence="4">
    <location>
        <begin position="532"/>
        <end position="637"/>
    </location>
</feature>
<feature type="signal peptide" evidence="2">
    <location>
        <begin position="1"/>
        <end position="20"/>
    </location>
</feature>
<dbReference type="AlphaFoldDB" id="A0A2S5BGY8"/>
<feature type="domain" description="Glyoxal oxidase N-terminal" evidence="3">
    <location>
        <begin position="153"/>
        <end position="527"/>
    </location>
</feature>
<dbReference type="InterPro" id="IPR037293">
    <property type="entry name" value="Gal_Oxidase_central_sf"/>
</dbReference>
<accession>A0A2S5BGY8</accession>
<dbReference type="Pfam" id="PF07250">
    <property type="entry name" value="Glyoxal_oxid_N"/>
    <property type="match status" value="1"/>
</dbReference>
<dbReference type="InterPro" id="IPR011043">
    <property type="entry name" value="Gal_Oxase/kelch_b-propeller"/>
</dbReference>
<protein>
    <recommendedName>
        <fullName evidence="7">Glyoxal oxidase</fullName>
    </recommendedName>
</protein>
<name>A0A2S5BGY8_9BASI</name>
<comment type="caution">
    <text evidence="5">The sequence shown here is derived from an EMBL/GenBank/DDBJ whole genome shotgun (WGS) entry which is preliminary data.</text>
</comment>
<keyword evidence="6" id="KW-1185">Reference proteome</keyword>
<evidence type="ECO:0000259" key="3">
    <source>
        <dbReference type="Pfam" id="PF07250"/>
    </source>
</evidence>
<evidence type="ECO:0000313" key="6">
    <source>
        <dbReference type="Proteomes" id="UP000237144"/>
    </source>
</evidence>
<sequence length="659" mass="70980">MARHTRLFALLLAAAALAAAEPSAASAAADLLVDFDLAHENLFDGTDSPDYYSTTSVTDLPAPNPADYELITEEERSAIFERSVDGDDAHKVWHALHSHKHQQKRAWGKAWKGYSTIARAGWSGVSAMQCTLVDDDNIVVYDKAQNNALKGENGKSAFGAVYQISTGSYRALNLKTNSFCAGGGWLGNGTLVSVGGNPQQTYINDAAEDGLAAVRLFTPCSNNKCDVYENPSRIRLTSPRWYPSTVRLTDGSLLVVGGMVAGGYNNAESTDNPTMEFFPPKGNGLQFYSSFLHDALNSNLFPVLWLLPNGYVFFAANRIAMLYDTVNNIERRIKSFPNGVTITYPGSSASALLPLTKANSYQPEVLFCGGTTANLDISPSQLSATFPASMQCSRMILNAAGIRKGWQTEDMPMGRVMSDALLTPDGKVIIVNGAGQGIAGYGNVKDEVGASNSRDPVKQPLLYDPDAKASKRFSKNAPLQKYERLYHSTATVIPDGRIWISGSNPNDGVSRVEYQTRYEVEMLSPPYIGMDRPTFSNAPANVLYGKSYTLKVTLPKGTKKVQAALLDVGYSTHGVHMSQRWVELDAELKLGNQLVITGPANTGLYPPGTLLASHLPGPGWLVVLADTVPSVMKKVMVGPGSSPPVSQSAIRNMLAKTSG</sequence>